<evidence type="ECO:0000313" key="6">
    <source>
        <dbReference type="Proteomes" id="UP001271007"/>
    </source>
</evidence>
<gene>
    <name evidence="5" type="primary">MUC6</name>
    <name evidence="5" type="ORF">LTR09_004235</name>
</gene>
<sequence length="220" mass="22899">MKLTLATTLGFATTALTAAVPHTKRGAAISVTPHDSFSSSVGVLGCKINTDRVAYWPTPVSCAGVCVRVDAKGRSVFLLKIDTSGGAHDISYDAYNYLVTGQGAAENPIMGGPIEATYEDVDMSECAGLLSNANGKLGFAAANSMNFISSCPAGTWVGDNYSLFNIANSACTLGHDEECHLDLAVSNQPACPHMLGEQSELTTAPVWNKVYGTGVSVKGQ</sequence>
<keyword evidence="5" id="KW-0378">Hydrolase</keyword>
<evidence type="ECO:0000256" key="3">
    <source>
        <dbReference type="ARBA" id="ARBA00022525"/>
    </source>
</evidence>
<dbReference type="GO" id="GO:0005576">
    <property type="term" value="C:extracellular region"/>
    <property type="evidence" value="ECO:0007669"/>
    <property type="project" value="UniProtKB-SubCell"/>
</dbReference>
<keyword evidence="4" id="KW-0732">Signal</keyword>
<dbReference type="EC" id="3.2.1.14" evidence="5"/>
<dbReference type="PANTHER" id="PTHR38850">
    <property type="entry name" value="CERATO-PLATANIN"/>
    <property type="match status" value="1"/>
</dbReference>
<feature type="chain" id="PRO_5042489146" evidence="4">
    <location>
        <begin position="20"/>
        <end position="220"/>
    </location>
</feature>
<proteinExistence type="inferred from homology"/>
<comment type="subcellular location">
    <subcellularLocation>
        <location evidence="1">Secreted</location>
    </subcellularLocation>
</comment>
<dbReference type="Pfam" id="PF07249">
    <property type="entry name" value="Cerato-platanin"/>
    <property type="match status" value="1"/>
</dbReference>
<dbReference type="AlphaFoldDB" id="A0AAJ0DJ54"/>
<feature type="signal peptide" evidence="4">
    <location>
        <begin position="1"/>
        <end position="19"/>
    </location>
</feature>
<dbReference type="EMBL" id="JAWDJX010000010">
    <property type="protein sequence ID" value="KAK3055075.1"/>
    <property type="molecule type" value="Genomic_DNA"/>
</dbReference>
<evidence type="ECO:0000256" key="2">
    <source>
        <dbReference type="ARBA" id="ARBA00010421"/>
    </source>
</evidence>
<reference evidence="5" key="1">
    <citation type="submission" date="2023-04" db="EMBL/GenBank/DDBJ databases">
        <title>Black Yeasts Isolated from many extreme environments.</title>
        <authorList>
            <person name="Coleine C."/>
            <person name="Stajich J.E."/>
            <person name="Selbmann L."/>
        </authorList>
    </citation>
    <scope>NUCLEOTIDE SEQUENCE</scope>
    <source>
        <strain evidence="5">CCFEE 5312</strain>
    </source>
</reference>
<keyword evidence="5" id="KW-0326">Glycosidase</keyword>
<name>A0AAJ0DJ54_9PEZI</name>
<comment type="caution">
    <text evidence="5">The sequence shown here is derived from an EMBL/GenBank/DDBJ whole genome shotgun (WGS) entry which is preliminary data.</text>
</comment>
<evidence type="ECO:0000256" key="1">
    <source>
        <dbReference type="ARBA" id="ARBA00004613"/>
    </source>
</evidence>
<comment type="similarity">
    <text evidence="2">Belongs to the cerato-platanin family.</text>
</comment>
<dbReference type="Proteomes" id="UP001271007">
    <property type="component" value="Unassembled WGS sequence"/>
</dbReference>
<keyword evidence="3" id="KW-0964">Secreted</keyword>
<keyword evidence="6" id="KW-1185">Reference proteome</keyword>
<dbReference type="GO" id="GO:0008843">
    <property type="term" value="F:endochitinase activity"/>
    <property type="evidence" value="ECO:0007669"/>
    <property type="project" value="UniProtKB-EC"/>
</dbReference>
<dbReference type="InterPro" id="IPR010829">
    <property type="entry name" value="Cerato-platanin"/>
</dbReference>
<dbReference type="InterPro" id="IPR036908">
    <property type="entry name" value="RlpA-like_sf"/>
</dbReference>
<dbReference type="PANTHER" id="PTHR38850:SF2">
    <property type="entry name" value="CERATO-PLATANIN"/>
    <property type="match status" value="1"/>
</dbReference>
<evidence type="ECO:0000256" key="4">
    <source>
        <dbReference type="SAM" id="SignalP"/>
    </source>
</evidence>
<organism evidence="5 6">
    <name type="scientific">Extremus antarcticus</name>
    <dbReference type="NCBI Taxonomy" id="702011"/>
    <lineage>
        <taxon>Eukaryota</taxon>
        <taxon>Fungi</taxon>
        <taxon>Dikarya</taxon>
        <taxon>Ascomycota</taxon>
        <taxon>Pezizomycotina</taxon>
        <taxon>Dothideomycetes</taxon>
        <taxon>Dothideomycetidae</taxon>
        <taxon>Mycosphaerellales</taxon>
        <taxon>Extremaceae</taxon>
        <taxon>Extremus</taxon>
    </lineage>
</organism>
<accession>A0AAJ0DJ54</accession>
<protein>
    <submittedName>
        <fullName evidence="5">Oligomeric mucus gel-forming</fullName>
        <ecNumber evidence="5">3.2.1.14</ecNumber>
    </submittedName>
</protein>
<evidence type="ECO:0000313" key="5">
    <source>
        <dbReference type="EMBL" id="KAK3055075.1"/>
    </source>
</evidence>
<dbReference type="Gene3D" id="2.40.40.10">
    <property type="entry name" value="RlpA-like domain"/>
    <property type="match status" value="1"/>
</dbReference>